<dbReference type="InterPro" id="IPR046956">
    <property type="entry name" value="RLP23-like"/>
</dbReference>
<evidence type="ECO:0000256" key="2">
    <source>
        <dbReference type="ARBA" id="ARBA00009592"/>
    </source>
</evidence>
<evidence type="ECO:0000256" key="3">
    <source>
        <dbReference type="ARBA" id="ARBA00022614"/>
    </source>
</evidence>
<keyword evidence="5" id="KW-0732">Signal</keyword>
<evidence type="ECO:0000313" key="11">
    <source>
        <dbReference type="EMBL" id="KAF9622373.1"/>
    </source>
</evidence>
<evidence type="ECO:0000313" key="12">
    <source>
        <dbReference type="Proteomes" id="UP000631114"/>
    </source>
</evidence>
<keyword evidence="12" id="KW-1185">Reference proteome</keyword>
<keyword evidence="6" id="KW-0677">Repeat</keyword>
<evidence type="ECO:0000256" key="5">
    <source>
        <dbReference type="ARBA" id="ARBA00022729"/>
    </source>
</evidence>
<dbReference type="Proteomes" id="UP000631114">
    <property type="component" value="Unassembled WGS sequence"/>
</dbReference>
<gene>
    <name evidence="11" type="ORF">IFM89_031176</name>
</gene>
<comment type="caution">
    <text evidence="11">The sequence shown here is derived from an EMBL/GenBank/DDBJ whole genome shotgun (WGS) entry which is preliminary data.</text>
</comment>
<dbReference type="OrthoDB" id="1719097at2759"/>
<feature type="transmembrane region" description="Helical" evidence="10">
    <location>
        <begin position="259"/>
        <end position="281"/>
    </location>
</feature>
<organism evidence="11 12">
    <name type="scientific">Coptis chinensis</name>
    <dbReference type="NCBI Taxonomy" id="261450"/>
    <lineage>
        <taxon>Eukaryota</taxon>
        <taxon>Viridiplantae</taxon>
        <taxon>Streptophyta</taxon>
        <taxon>Embryophyta</taxon>
        <taxon>Tracheophyta</taxon>
        <taxon>Spermatophyta</taxon>
        <taxon>Magnoliopsida</taxon>
        <taxon>Ranunculales</taxon>
        <taxon>Ranunculaceae</taxon>
        <taxon>Coptidoideae</taxon>
        <taxon>Coptis</taxon>
    </lineage>
</organism>
<dbReference type="AlphaFoldDB" id="A0A835M7A9"/>
<evidence type="ECO:0000256" key="10">
    <source>
        <dbReference type="SAM" id="Phobius"/>
    </source>
</evidence>
<protein>
    <submittedName>
        <fullName evidence="11">Uncharacterized protein</fullName>
    </submittedName>
</protein>
<keyword evidence="3" id="KW-0433">Leucine-rich repeat</keyword>
<keyword evidence="9" id="KW-0325">Glycoprotein</keyword>
<dbReference type="InterPro" id="IPR032675">
    <property type="entry name" value="LRR_dom_sf"/>
</dbReference>
<dbReference type="PANTHER" id="PTHR48063">
    <property type="entry name" value="LRR RECEPTOR-LIKE KINASE"/>
    <property type="match status" value="1"/>
</dbReference>
<dbReference type="FunFam" id="3.80.10.10:FF:000111">
    <property type="entry name" value="LRR receptor-like serine/threonine-protein kinase ERECTA"/>
    <property type="match status" value="1"/>
</dbReference>
<accession>A0A835M7A9</accession>
<keyword evidence="8 10" id="KW-0472">Membrane</keyword>
<keyword evidence="4 10" id="KW-0812">Transmembrane</keyword>
<evidence type="ECO:0000256" key="1">
    <source>
        <dbReference type="ARBA" id="ARBA00004479"/>
    </source>
</evidence>
<sequence length="322" mass="36099">MLSILDLGENALSGEIPSWIGKGLVGLEILSLRSNRFNGTIPPKVCDMGHMANLHLHILDVSQNNLSGTIPTCFGNFFGMVVFNDPFRARAIDVYRDTIMQVIKGRDLKYRIRDVRELPFNLDLSGNNFVSQIPEELMLLTELIGLNISRNHLIGKIPENIGQMKRLESLDFSSNHLSGSIPPSISAISTLAILDLSFNNLSGAIPSGTQLQTNSSYIGNSELCGFPLEKKCFHDEQSQAPSHNDLKGQAEKDDLKINWFYIGIVSGFVVGNWGVYVVLLLKKTWRRAYFRFCDDIYDKLFVFVAERGVRLKIKLKCSEVQD</sequence>
<dbReference type="InterPro" id="IPR001611">
    <property type="entry name" value="Leu-rich_rpt"/>
</dbReference>
<dbReference type="Gene3D" id="3.80.10.10">
    <property type="entry name" value="Ribonuclease Inhibitor"/>
    <property type="match status" value="1"/>
</dbReference>
<evidence type="ECO:0000256" key="8">
    <source>
        <dbReference type="ARBA" id="ARBA00023136"/>
    </source>
</evidence>
<evidence type="ECO:0000256" key="6">
    <source>
        <dbReference type="ARBA" id="ARBA00022737"/>
    </source>
</evidence>
<comment type="similarity">
    <text evidence="2">Belongs to the RLP family.</text>
</comment>
<reference evidence="11 12" key="1">
    <citation type="submission" date="2020-10" db="EMBL/GenBank/DDBJ databases">
        <title>The Coptis chinensis genome and diversification of protoberbering-type alkaloids.</title>
        <authorList>
            <person name="Wang B."/>
            <person name="Shu S."/>
            <person name="Song C."/>
            <person name="Liu Y."/>
        </authorList>
    </citation>
    <scope>NUCLEOTIDE SEQUENCE [LARGE SCALE GENOMIC DNA]</scope>
    <source>
        <strain evidence="11">HL-2020</strain>
        <tissue evidence="11">Leaf</tissue>
    </source>
</reference>
<evidence type="ECO:0000256" key="9">
    <source>
        <dbReference type="ARBA" id="ARBA00023180"/>
    </source>
</evidence>
<evidence type="ECO:0000256" key="4">
    <source>
        <dbReference type="ARBA" id="ARBA00022692"/>
    </source>
</evidence>
<name>A0A835M7A9_9MAGN</name>
<dbReference type="EMBL" id="JADFTS010000002">
    <property type="protein sequence ID" value="KAF9622373.1"/>
    <property type="molecule type" value="Genomic_DNA"/>
</dbReference>
<dbReference type="SUPFAM" id="SSF52058">
    <property type="entry name" value="L domain-like"/>
    <property type="match status" value="1"/>
</dbReference>
<dbReference type="PANTHER" id="PTHR48063:SF112">
    <property type="entry name" value="RECEPTOR LIKE PROTEIN 30-LIKE"/>
    <property type="match status" value="1"/>
</dbReference>
<evidence type="ECO:0000256" key="7">
    <source>
        <dbReference type="ARBA" id="ARBA00022989"/>
    </source>
</evidence>
<comment type="subcellular location">
    <subcellularLocation>
        <location evidence="1">Membrane</location>
        <topology evidence="1">Single-pass type I membrane protein</topology>
    </subcellularLocation>
</comment>
<dbReference type="GO" id="GO:0016020">
    <property type="term" value="C:membrane"/>
    <property type="evidence" value="ECO:0007669"/>
    <property type="project" value="UniProtKB-SubCell"/>
</dbReference>
<proteinExistence type="inferred from homology"/>
<dbReference type="Pfam" id="PF00560">
    <property type="entry name" value="LRR_1"/>
    <property type="match status" value="7"/>
</dbReference>
<keyword evidence="7 10" id="KW-1133">Transmembrane helix</keyword>